<dbReference type="OMA" id="CIVICCC"/>
<organism evidence="2">
    <name type="scientific">Solanum lycopersicum</name>
    <name type="common">Tomato</name>
    <name type="synonym">Lycopersicon esculentum</name>
    <dbReference type="NCBI Taxonomy" id="4081"/>
    <lineage>
        <taxon>Eukaryota</taxon>
        <taxon>Viridiplantae</taxon>
        <taxon>Streptophyta</taxon>
        <taxon>Embryophyta</taxon>
        <taxon>Tracheophyta</taxon>
        <taxon>Spermatophyta</taxon>
        <taxon>Magnoliopsida</taxon>
        <taxon>eudicotyledons</taxon>
        <taxon>Gunneridae</taxon>
        <taxon>Pentapetalae</taxon>
        <taxon>asterids</taxon>
        <taxon>lamiids</taxon>
        <taxon>Solanales</taxon>
        <taxon>Solanaceae</taxon>
        <taxon>Solanoideae</taxon>
        <taxon>Solaneae</taxon>
        <taxon>Solanum</taxon>
        <taxon>Solanum subgen. Lycopersicon</taxon>
    </lineage>
</organism>
<keyword evidence="1" id="KW-0472">Membrane</keyword>
<dbReference type="InParanoid" id="A0A3Q7GFU9"/>
<dbReference type="GeneID" id="104647301"/>
<dbReference type="EnsemblPlants" id="Solyc05g010130.1.1">
    <property type="protein sequence ID" value="Solyc05g010130.1.1.1"/>
    <property type="gene ID" value="Solyc05g010130.1"/>
</dbReference>
<dbReference type="RefSeq" id="XP_010320791.1">
    <property type="nucleotide sequence ID" value="XM_010322489.4"/>
</dbReference>
<dbReference type="KEGG" id="sly:104647301"/>
<evidence type="ECO:0000313" key="3">
    <source>
        <dbReference type="Proteomes" id="UP000004994"/>
    </source>
</evidence>
<dbReference type="PaxDb" id="4081-Solyc05g010130.1.1"/>
<dbReference type="Proteomes" id="UP000004994">
    <property type="component" value="Chromosome 5"/>
</dbReference>
<feature type="transmembrane region" description="Helical" evidence="1">
    <location>
        <begin position="6"/>
        <end position="31"/>
    </location>
</feature>
<proteinExistence type="predicted"/>
<name>A0A3Q7GFU9_SOLLC</name>
<dbReference type="PANTHER" id="PTHR33264">
    <property type="entry name" value="EXPRESSED PROTEIN"/>
    <property type="match status" value="1"/>
</dbReference>
<keyword evidence="1" id="KW-0812">Transmembrane</keyword>
<dbReference type="SMR" id="A0A3Q7GFU9"/>
<evidence type="ECO:0000256" key="1">
    <source>
        <dbReference type="SAM" id="Phobius"/>
    </source>
</evidence>
<dbReference type="OrthoDB" id="1914633at2759"/>
<accession>A0A3Q7GFU9</accession>
<reference evidence="2" key="2">
    <citation type="submission" date="2019-01" db="UniProtKB">
        <authorList>
            <consortium name="EnsemblPlants"/>
        </authorList>
    </citation>
    <scope>IDENTIFICATION</scope>
    <source>
        <strain evidence="2">cv. Heinz 1706</strain>
    </source>
</reference>
<protein>
    <submittedName>
        <fullName evidence="2">Uncharacterized protein</fullName>
    </submittedName>
</protein>
<dbReference type="AlphaFoldDB" id="A0A3Q7GFU9"/>
<reference evidence="2" key="1">
    <citation type="journal article" date="2012" name="Nature">
        <title>The tomato genome sequence provides insights into fleshy fruit evolution.</title>
        <authorList>
            <consortium name="Tomato Genome Consortium"/>
        </authorList>
    </citation>
    <scope>NUCLEOTIDE SEQUENCE [LARGE SCALE GENOMIC DNA]</scope>
    <source>
        <strain evidence="2">cv. Heinz 1706</strain>
    </source>
</reference>
<dbReference type="Gramene" id="Solyc05g010130.1.1">
    <property type="protein sequence ID" value="Solyc05g010130.1.1.1"/>
    <property type="gene ID" value="Solyc05g010130.1"/>
</dbReference>
<sequence length="151" mass="17831">MEDKNIFAADCIVICCCCQCLILQIIILFLLNLPYKLLKKTKECIKKLRYRRRNRKTFREIEINRHEDEILMDHGGCLRVELESLCCMEEVEKVLEEFSQKGEFAFGSFWGGDEEDVLKTDRITTCIHKQTVDYDVFHTHLIQVFGSFNLQ</sequence>
<evidence type="ECO:0000313" key="2">
    <source>
        <dbReference type="EnsemblPlants" id="Solyc05g010130.1.1.1"/>
    </source>
</evidence>
<keyword evidence="3" id="KW-1185">Reference proteome</keyword>
<gene>
    <name evidence="2" type="primary">LOC104647301</name>
</gene>
<dbReference type="PANTHER" id="PTHR33264:SF27">
    <property type="entry name" value="TRANSMEMBRANE PROTEIN"/>
    <property type="match status" value="1"/>
</dbReference>
<keyword evidence="1" id="KW-1133">Transmembrane helix</keyword>